<evidence type="ECO:0008006" key="4">
    <source>
        <dbReference type="Google" id="ProtNLM"/>
    </source>
</evidence>
<reference evidence="2 3" key="1">
    <citation type="submission" date="2021-12" db="EMBL/GenBank/DDBJ databases">
        <title>Discovery of the Pendulisporaceae a myxobacterial family with distinct sporulation behavior and unique specialized metabolism.</title>
        <authorList>
            <person name="Garcia R."/>
            <person name="Popoff A."/>
            <person name="Bader C.D."/>
            <person name="Loehr J."/>
            <person name="Walesch S."/>
            <person name="Walt C."/>
            <person name="Boldt J."/>
            <person name="Bunk B."/>
            <person name="Haeckl F.J.F.P.J."/>
            <person name="Gunesch A.P."/>
            <person name="Birkelbach J."/>
            <person name="Nuebel U."/>
            <person name="Pietschmann T."/>
            <person name="Bach T."/>
            <person name="Mueller R."/>
        </authorList>
    </citation>
    <scope>NUCLEOTIDE SEQUENCE [LARGE SCALE GENOMIC DNA]</scope>
    <source>
        <strain evidence="2 3">MSr12523</strain>
    </source>
</reference>
<keyword evidence="1" id="KW-0732">Signal</keyword>
<dbReference type="EMBL" id="CP089982">
    <property type="protein sequence ID" value="WXA91026.1"/>
    <property type="molecule type" value="Genomic_DNA"/>
</dbReference>
<evidence type="ECO:0000313" key="2">
    <source>
        <dbReference type="EMBL" id="WXA91026.1"/>
    </source>
</evidence>
<gene>
    <name evidence="2" type="ORF">LZC95_31805</name>
</gene>
<feature type="chain" id="PRO_5046213362" description="Lipoprotein" evidence="1">
    <location>
        <begin position="21"/>
        <end position="171"/>
    </location>
</feature>
<dbReference type="RefSeq" id="WP_394841646.1">
    <property type="nucleotide sequence ID" value="NZ_CP089982.1"/>
</dbReference>
<name>A0ABZ2K3T9_9BACT</name>
<evidence type="ECO:0000256" key="1">
    <source>
        <dbReference type="SAM" id="SignalP"/>
    </source>
</evidence>
<dbReference type="Proteomes" id="UP001379533">
    <property type="component" value="Chromosome"/>
</dbReference>
<feature type="signal peptide" evidence="1">
    <location>
        <begin position="1"/>
        <end position="20"/>
    </location>
</feature>
<organism evidence="2 3">
    <name type="scientific">Pendulispora brunnea</name>
    <dbReference type="NCBI Taxonomy" id="2905690"/>
    <lineage>
        <taxon>Bacteria</taxon>
        <taxon>Pseudomonadati</taxon>
        <taxon>Myxococcota</taxon>
        <taxon>Myxococcia</taxon>
        <taxon>Myxococcales</taxon>
        <taxon>Sorangiineae</taxon>
        <taxon>Pendulisporaceae</taxon>
        <taxon>Pendulispora</taxon>
    </lineage>
</organism>
<proteinExistence type="predicted"/>
<accession>A0ABZ2K3T9</accession>
<sequence>MTDVTGVTVRALLVATAVMAGCAGSESPKPAPAVTPSLQATTWTATDAAVEPKKPATPERSIEALAEDGKAAAAGMRTLKSAQLSGQREVGQELLAPGDADACVRIAFSAGEPVVAQLLDDKGRVLSETPATTDGRLGERGPVCIRRQEAMRVRFAAKGDADVRFVAWTSR</sequence>
<evidence type="ECO:0000313" key="3">
    <source>
        <dbReference type="Proteomes" id="UP001379533"/>
    </source>
</evidence>
<keyword evidence="3" id="KW-1185">Reference proteome</keyword>
<protein>
    <recommendedName>
        <fullName evidence="4">Lipoprotein</fullName>
    </recommendedName>
</protein>